<dbReference type="Proteomes" id="UP000289152">
    <property type="component" value="Unassembled WGS sequence"/>
</dbReference>
<dbReference type="EMBL" id="SDIL01000082">
    <property type="protein sequence ID" value="RXK36934.1"/>
    <property type="molecule type" value="Genomic_DNA"/>
</dbReference>
<dbReference type="AlphaFoldDB" id="A0A4Q1BH68"/>
<keyword evidence="3" id="KW-1185">Reference proteome</keyword>
<evidence type="ECO:0000256" key="1">
    <source>
        <dbReference type="SAM" id="MobiDB-lite"/>
    </source>
</evidence>
<gene>
    <name evidence="2" type="ORF">M231_05767</name>
</gene>
<feature type="region of interest" description="Disordered" evidence="1">
    <location>
        <begin position="273"/>
        <end position="314"/>
    </location>
</feature>
<feature type="region of interest" description="Disordered" evidence="1">
    <location>
        <begin position="1"/>
        <end position="107"/>
    </location>
</feature>
<comment type="caution">
    <text evidence="2">The sequence shown here is derived from an EMBL/GenBank/DDBJ whole genome shotgun (WGS) entry which is preliminary data.</text>
</comment>
<name>A0A4Q1BH68_TREME</name>
<protein>
    <submittedName>
        <fullName evidence="2">Uncharacterized protein</fullName>
    </submittedName>
</protein>
<feature type="compositionally biased region" description="Low complexity" evidence="1">
    <location>
        <begin position="1"/>
        <end position="15"/>
    </location>
</feature>
<evidence type="ECO:0000313" key="3">
    <source>
        <dbReference type="Proteomes" id="UP000289152"/>
    </source>
</evidence>
<dbReference type="VEuPathDB" id="FungiDB:TREMEDRAFT_63661"/>
<organism evidence="2 3">
    <name type="scientific">Tremella mesenterica</name>
    <name type="common">Jelly fungus</name>
    <dbReference type="NCBI Taxonomy" id="5217"/>
    <lineage>
        <taxon>Eukaryota</taxon>
        <taxon>Fungi</taxon>
        <taxon>Dikarya</taxon>
        <taxon>Basidiomycota</taxon>
        <taxon>Agaricomycotina</taxon>
        <taxon>Tremellomycetes</taxon>
        <taxon>Tremellales</taxon>
        <taxon>Tremellaceae</taxon>
        <taxon>Tremella</taxon>
    </lineage>
</organism>
<reference evidence="2 3" key="1">
    <citation type="submission" date="2016-06" db="EMBL/GenBank/DDBJ databases">
        <title>Evolution of pathogenesis and genome organization in the Tremellales.</title>
        <authorList>
            <person name="Cuomo C."/>
            <person name="Litvintseva A."/>
            <person name="Heitman J."/>
            <person name="Chen Y."/>
            <person name="Sun S."/>
            <person name="Springer D."/>
            <person name="Dromer F."/>
            <person name="Young S."/>
            <person name="Zeng Q."/>
            <person name="Chapman S."/>
            <person name="Gujja S."/>
            <person name="Saif S."/>
            <person name="Birren B."/>
        </authorList>
    </citation>
    <scope>NUCLEOTIDE SEQUENCE [LARGE SCALE GENOMIC DNA]</scope>
    <source>
        <strain evidence="2 3">ATCC 28783</strain>
    </source>
</reference>
<dbReference type="InParanoid" id="A0A4Q1BH68"/>
<proteinExistence type="predicted"/>
<accession>A0A4Q1BH68</accession>
<sequence>MLPPYSLSRLSNHSRNSSRPRKQPNIKIYFAGEETDGDLPATSKPILTRKRPHDETDFPRDGWNEASRKSLDPDFTQYAQHSLPVPKRPRTETPNSSHFERPPSRELQLSTYGLNPARRKSPSLLGPSLKTDPTSLNDWSYLAPVRRPYSQPIHYPDLNSPPAWLLNKGDLDKLLSGTQTSIPTSTPDLTGTSLIWLNPLLADDRHTLPGEFPYEVPTTSESVIPMSIPGMISGPSAEPNDVSNPFPPPPWEVAIYRLRPGVCHLFEPKPYRPGDSVGSIHSNGHLTRRANPTLESWGDRRSPSPLNLSNRLETPPPDGYTYFADFSLDNDLRNTSFRPSF</sequence>
<evidence type="ECO:0000313" key="2">
    <source>
        <dbReference type="EMBL" id="RXK36934.1"/>
    </source>
</evidence>
<feature type="compositionally biased region" description="Basic and acidic residues" evidence="1">
    <location>
        <begin position="52"/>
        <end position="72"/>
    </location>
</feature>